<protein>
    <submittedName>
        <fullName evidence="1">Uncharacterized protein</fullName>
    </submittedName>
</protein>
<evidence type="ECO:0000313" key="1">
    <source>
        <dbReference type="EMBL" id="TYS61973.1"/>
    </source>
</evidence>
<comment type="caution">
    <text evidence="1">The sequence shown here is derived from an EMBL/GenBank/DDBJ whole genome shotgun (WGS) entry which is preliminary data.</text>
</comment>
<name>A0A5D4SF96_9BACI</name>
<sequence>MNFDTYKNIINMNKNELYRATLDAFYKSHTNAHRLAAGNPQEPDFVAKLATEGIVNTANSWNNILVPFGITTSVVSVFCHQRPIVRHSMSTTNPEIGDLLIVHIYHPKKGKSKKTALLLQAKMMDSVTVSIPKDDHQLLLYKHWPQFSFVKPRIKGININVIPNKAHSGAQYLLIDDHNYMGPFSCTYSTAEADKTLVPEHSLSNTILKILLFEEGKEFLGRKASQNKTDWSKLIWLLLENSVKKNFKRKNIHVTSAPRTNGSNLNGLSGLYACLYKNDSNIRNPFITDLIGKKVVRNSIKFASKSQSTPFYEFGGEEGISTIIIESSHFDQ</sequence>
<proteinExistence type="predicted"/>
<organism evidence="1 2">
    <name type="scientific">Bacillus infantis</name>
    <dbReference type="NCBI Taxonomy" id="324767"/>
    <lineage>
        <taxon>Bacteria</taxon>
        <taxon>Bacillati</taxon>
        <taxon>Bacillota</taxon>
        <taxon>Bacilli</taxon>
        <taxon>Bacillales</taxon>
        <taxon>Bacillaceae</taxon>
        <taxon>Bacillus</taxon>
    </lineage>
</organism>
<dbReference type="Proteomes" id="UP000323732">
    <property type="component" value="Unassembled WGS sequence"/>
</dbReference>
<evidence type="ECO:0000313" key="2">
    <source>
        <dbReference type="Proteomes" id="UP000323732"/>
    </source>
</evidence>
<accession>A0A5D4SF96</accession>
<gene>
    <name evidence="1" type="ORF">FZD47_17955</name>
</gene>
<dbReference type="EMBL" id="VTES01000005">
    <property type="protein sequence ID" value="TYS61973.1"/>
    <property type="molecule type" value="Genomic_DNA"/>
</dbReference>
<dbReference type="RefSeq" id="WP_148950456.1">
    <property type="nucleotide sequence ID" value="NZ_VTES01000005.1"/>
</dbReference>
<dbReference type="AlphaFoldDB" id="A0A5D4SF96"/>
<reference evidence="1 2" key="1">
    <citation type="submission" date="2019-08" db="EMBL/GenBank/DDBJ databases">
        <title>Bacillus genomes from the desert of Cuatro Cienegas, Coahuila.</title>
        <authorList>
            <person name="Olmedo-Alvarez G."/>
        </authorList>
    </citation>
    <scope>NUCLEOTIDE SEQUENCE [LARGE SCALE GENOMIC DNA]</scope>
    <source>
        <strain evidence="1 2">CH37_1T</strain>
    </source>
</reference>